<evidence type="ECO:0000256" key="1">
    <source>
        <dbReference type="ARBA" id="ARBA00004141"/>
    </source>
</evidence>
<sequence>MKQDRKIKMKGCLFAFMTGTLWGISSPVAQFLFERKNIVPEWLVPYRMLLAGALLLIYAGIRGQDIFGVWKDKKDRIRLLIFGATGMLGMQYVFFCAVKEMNAGTATIFQYLNPAILIIFFAVVHKILPSKKEMISVLAAVVGIFLVATHGDFSTLAVSGKGVFLGLLLAVVACIYGVLPAPLLRKYSAETVSAWGMIIGGTVLMLAVQPWRIKTEVDTQVAVAFAVIIVVGTLLPFCFYMAAVKYAGPVYAGLFSCMEPVGATIVAAVYLGTKFVKVDILGFILVLSTLFILAIPEKEK</sequence>
<dbReference type="InterPro" id="IPR000620">
    <property type="entry name" value="EamA_dom"/>
</dbReference>
<gene>
    <name evidence="8" type="ORF">SAMN05216529_11749</name>
</gene>
<evidence type="ECO:0000259" key="7">
    <source>
        <dbReference type="Pfam" id="PF00892"/>
    </source>
</evidence>
<dbReference type="GO" id="GO:0016020">
    <property type="term" value="C:membrane"/>
    <property type="evidence" value="ECO:0007669"/>
    <property type="project" value="UniProtKB-SubCell"/>
</dbReference>
<evidence type="ECO:0000256" key="2">
    <source>
        <dbReference type="ARBA" id="ARBA00007362"/>
    </source>
</evidence>
<feature type="domain" description="EamA" evidence="7">
    <location>
        <begin position="161"/>
        <end position="293"/>
    </location>
</feature>
<dbReference type="Pfam" id="PF00892">
    <property type="entry name" value="EamA"/>
    <property type="match status" value="2"/>
</dbReference>
<comment type="subcellular location">
    <subcellularLocation>
        <location evidence="1">Membrane</location>
        <topology evidence="1">Multi-pass membrane protein</topology>
    </subcellularLocation>
</comment>
<dbReference type="AlphaFoldDB" id="A0A315ZQU6"/>
<dbReference type="PANTHER" id="PTHR32322">
    <property type="entry name" value="INNER MEMBRANE TRANSPORTER"/>
    <property type="match status" value="1"/>
</dbReference>
<evidence type="ECO:0000256" key="4">
    <source>
        <dbReference type="ARBA" id="ARBA00022989"/>
    </source>
</evidence>
<feature type="transmembrane region" description="Helical" evidence="6">
    <location>
        <begin position="107"/>
        <end position="128"/>
    </location>
</feature>
<dbReference type="Proteomes" id="UP000254051">
    <property type="component" value="Unassembled WGS sequence"/>
</dbReference>
<name>A0A315ZQU6_9FIRM</name>
<keyword evidence="9" id="KW-1185">Reference proteome</keyword>
<reference evidence="9" key="1">
    <citation type="submission" date="2017-07" db="EMBL/GenBank/DDBJ databases">
        <authorList>
            <person name="Varghese N."/>
            <person name="Submissions S."/>
        </authorList>
    </citation>
    <scope>NUCLEOTIDE SEQUENCE [LARGE SCALE GENOMIC DNA]</scope>
    <source>
        <strain evidence="9">NLAE-zl-C134</strain>
    </source>
</reference>
<dbReference type="PANTHER" id="PTHR32322:SF2">
    <property type="entry name" value="EAMA DOMAIN-CONTAINING PROTEIN"/>
    <property type="match status" value="1"/>
</dbReference>
<keyword evidence="5 6" id="KW-0472">Membrane</keyword>
<feature type="transmembrane region" description="Helical" evidence="6">
    <location>
        <begin position="77"/>
        <end position="95"/>
    </location>
</feature>
<feature type="transmembrane region" description="Helical" evidence="6">
    <location>
        <begin position="163"/>
        <end position="184"/>
    </location>
</feature>
<comment type="similarity">
    <text evidence="2">Belongs to the EamA transporter family.</text>
</comment>
<proteinExistence type="inferred from homology"/>
<protein>
    <submittedName>
        <fullName evidence="8">Permease of the drug/metabolite transporter (DMT) superfamily</fullName>
    </submittedName>
</protein>
<dbReference type="InterPro" id="IPR037185">
    <property type="entry name" value="EmrE-like"/>
</dbReference>
<organism evidence="8 9">
    <name type="scientific">Faecalicatena contorta</name>
    <dbReference type="NCBI Taxonomy" id="39482"/>
    <lineage>
        <taxon>Bacteria</taxon>
        <taxon>Bacillati</taxon>
        <taxon>Bacillota</taxon>
        <taxon>Clostridia</taxon>
        <taxon>Lachnospirales</taxon>
        <taxon>Lachnospiraceae</taxon>
        <taxon>Faecalicatena</taxon>
    </lineage>
</organism>
<keyword evidence="4 6" id="KW-1133">Transmembrane helix</keyword>
<dbReference type="RefSeq" id="WP_242992484.1">
    <property type="nucleotide sequence ID" value="NZ_QGDS01000017.1"/>
</dbReference>
<feature type="transmembrane region" description="Helical" evidence="6">
    <location>
        <begin position="221"/>
        <end position="243"/>
    </location>
</feature>
<feature type="transmembrane region" description="Helical" evidence="6">
    <location>
        <begin position="135"/>
        <end position="151"/>
    </location>
</feature>
<dbReference type="InterPro" id="IPR050638">
    <property type="entry name" value="AA-Vitamin_Transporters"/>
</dbReference>
<feature type="transmembrane region" description="Helical" evidence="6">
    <location>
        <begin position="250"/>
        <end position="272"/>
    </location>
</feature>
<feature type="transmembrane region" description="Helical" evidence="6">
    <location>
        <begin position="191"/>
        <end position="209"/>
    </location>
</feature>
<accession>A0A315ZQU6</accession>
<feature type="transmembrane region" description="Helical" evidence="6">
    <location>
        <begin position="278"/>
        <end position="295"/>
    </location>
</feature>
<evidence type="ECO:0000313" key="8">
    <source>
        <dbReference type="EMBL" id="SUQ15872.1"/>
    </source>
</evidence>
<dbReference type="SUPFAM" id="SSF103481">
    <property type="entry name" value="Multidrug resistance efflux transporter EmrE"/>
    <property type="match status" value="2"/>
</dbReference>
<feature type="transmembrane region" description="Helical" evidence="6">
    <location>
        <begin position="44"/>
        <end position="61"/>
    </location>
</feature>
<dbReference type="EMBL" id="UHJJ01000017">
    <property type="protein sequence ID" value="SUQ15872.1"/>
    <property type="molecule type" value="Genomic_DNA"/>
</dbReference>
<evidence type="ECO:0000256" key="3">
    <source>
        <dbReference type="ARBA" id="ARBA00022692"/>
    </source>
</evidence>
<evidence type="ECO:0000256" key="6">
    <source>
        <dbReference type="SAM" id="Phobius"/>
    </source>
</evidence>
<feature type="domain" description="EamA" evidence="7">
    <location>
        <begin position="9"/>
        <end position="148"/>
    </location>
</feature>
<keyword evidence="3 6" id="KW-0812">Transmembrane</keyword>
<feature type="transmembrane region" description="Helical" evidence="6">
    <location>
        <begin position="12"/>
        <end position="32"/>
    </location>
</feature>
<evidence type="ECO:0000256" key="5">
    <source>
        <dbReference type="ARBA" id="ARBA00023136"/>
    </source>
</evidence>
<evidence type="ECO:0000313" key="9">
    <source>
        <dbReference type="Proteomes" id="UP000254051"/>
    </source>
</evidence>